<dbReference type="AlphaFoldDB" id="A0A1B0FPZ2"/>
<sequence length="245" mass="28388">MGFMYTLSVDKMQDFITKRNALFACLDDASNELKGTSLDQTNSLMALEDSKRLLSKYRNGVNIREISAEKNLKHLRGKESIFKKPELPINKCLKPRKIPDYRINPHKWKKYSLTDIDISDHTNTTAALAFLQQMDKQRELQQSDNEKFDVNTKIEFKKSSKIERELKILAEKEIADVEVDLPKLKGSKLIMPEYVVGQTSKKIKTKRNYRKCLSRTKEHANGQLLLTHLQEEGEECEVDNCDSFE</sequence>
<evidence type="ECO:0000256" key="6">
    <source>
        <dbReference type="ARBA" id="ARBA00022728"/>
    </source>
</evidence>
<keyword evidence="4" id="KW-0963">Cytoplasm</keyword>
<evidence type="ECO:0000256" key="2">
    <source>
        <dbReference type="ARBA" id="ARBA00004496"/>
    </source>
</evidence>
<evidence type="ECO:0000256" key="3">
    <source>
        <dbReference type="ARBA" id="ARBA00010362"/>
    </source>
</evidence>
<evidence type="ECO:0000256" key="7">
    <source>
        <dbReference type="ARBA" id="ARBA00023187"/>
    </source>
</evidence>
<dbReference type="Pfam" id="PF15264">
    <property type="entry name" value="TSSC4"/>
    <property type="match status" value="1"/>
</dbReference>
<keyword evidence="7" id="KW-0508">mRNA splicing</keyword>
<dbReference type="PANTHER" id="PTHR13445:SF3">
    <property type="entry name" value="U5 SMALL NUCLEAR RIBONUCLEOPROTEIN TSSC4"/>
    <property type="match status" value="1"/>
</dbReference>
<dbReference type="GO" id="GO:0005681">
    <property type="term" value="C:spliceosomal complex"/>
    <property type="evidence" value="ECO:0007669"/>
    <property type="project" value="UniProtKB-KW"/>
</dbReference>
<dbReference type="STRING" id="37546.A0A1B0FPZ2"/>
<keyword evidence="6" id="KW-0747">Spliceosome</keyword>
<dbReference type="PhylomeDB" id="A0A1B0FPZ2"/>
<dbReference type="GO" id="GO:0005737">
    <property type="term" value="C:cytoplasm"/>
    <property type="evidence" value="ECO:0007669"/>
    <property type="project" value="UniProtKB-SubCell"/>
</dbReference>
<dbReference type="InterPro" id="IPR029338">
    <property type="entry name" value="TSSC4"/>
</dbReference>
<comment type="similarity">
    <text evidence="3">Belongs to the TSSC4 family.</text>
</comment>
<keyword evidence="5" id="KW-0507">mRNA processing</keyword>
<organism evidence="11 12">
    <name type="scientific">Glossina morsitans morsitans</name>
    <name type="common">Savannah tsetse fly</name>
    <dbReference type="NCBI Taxonomy" id="37546"/>
    <lineage>
        <taxon>Eukaryota</taxon>
        <taxon>Metazoa</taxon>
        <taxon>Ecdysozoa</taxon>
        <taxon>Arthropoda</taxon>
        <taxon>Hexapoda</taxon>
        <taxon>Insecta</taxon>
        <taxon>Pterygota</taxon>
        <taxon>Neoptera</taxon>
        <taxon>Endopterygota</taxon>
        <taxon>Diptera</taxon>
        <taxon>Brachycera</taxon>
        <taxon>Muscomorpha</taxon>
        <taxon>Hippoboscoidea</taxon>
        <taxon>Glossinidae</taxon>
        <taxon>Glossina</taxon>
    </lineage>
</organism>
<proteinExistence type="inferred from homology"/>
<comment type="subcellular location">
    <subcellularLocation>
        <location evidence="2">Cytoplasm</location>
    </subcellularLocation>
    <subcellularLocation>
        <location evidence="1">Nucleus</location>
    </subcellularLocation>
</comment>
<evidence type="ECO:0000256" key="8">
    <source>
        <dbReference type="ARBA" id="ARBA00023242"/>
    </source>
</evidence>
<evidence type="ECO:0000256" key="9">
    <source>
        <dbReference type="ARBA" id="ARBA00035304"/>
    </source>
</evidence>
<protein>
    <recommendedName>
        <fullName evidence="9">U5 small nuclear ribonucleoprotein TSSC4</fullName>
    </recommendedName>
</protein>
<keyword evidence="12" id="KW-1185">Reference proteome</keyword>
<evidence type="ECO:0000256" key="1">
    <source>
        <dbReference type="ARBA" id="ARBA00004123"/>
    </source>
</evidence>
<evidence type="ECO:0000256" key="10">
    <source>
        <dbReference type="ARBA" id="ARBA00045970"/>
    </source>
</evidence>
<dbReference type="GO" id="GO:0008380">
    <property type="term" value="P:RNA splicing"/>
    <property type="evidence" value="ECO:0007669"/>
    <property type="project" value="UniProtKB-KW"/>
</dbReference>
<evidence type="ECO:0000313" key="12">
    <source>
        <dbReference type="Proteomes" id="UP000092444"/>
    </source>
</evidence>
<dbReference type="GO" id="GO:0006397">
    <property type="term" value="P:mRNA processing"/>
    <property type="evidence" value="ECO:0007669"/>
    <property type="project" value="UniProtKB-KW"/>
</dbReference>
<accession>A0A1B0FPZ2</accession>
<comment type="function">
    <text evidence="10">Protein associated with the U5 snRNP, during its maturation and its post-splicing recycling and which is required for spliceosomal tri-snRNP complex assembly in the nucleus. Has a molecular sequestering activity and transiently hinders SNRNP200 binding sites for constitutive splicing factors that intervene later during the assembly of the spliceosome and splicing. Together with its molecular sequestering activity, may also function as a molecular adapter and placeholder, coordinating the assembly of the U5 snRNP and its association with the U4/U6 di-snRNP.</text>
</comment>
<dbReference type="VEuPathDB" id="VectorBase:GMOY005972"/>
<dbReference type="EnsemblMetazoa" id="GMOY005972-RA">
    <property type="protein sequence ID" value="GMOY005972-PA"/>
    <property type="gene ID" value="GMOY005972"/>
</dbReference>
<reference evidence="11" key="1">
    <citation type="submission" date="2020-05" db="UniProtKB">
        <authorList>
            <consortium name="EnsemblMetazoa"/>
        </authorList>
    </citation>
    <scope>IDENTIFICATION</scope>
    <source>
        <strain evidence="11">Yale</strain>
    </source>
</reference>
<dbReference type="PANTHER" id="PTHR13445">
    <property type="entry name" value="TUMOR SUPPRESSING SUBTRANSFERABLE CANDIDATE 4 TSSC4"/>
    <property type="match status" value="1"/>
</dbReference>
<evidence type="ECO:0000256" key="5">
    <source>
        <dbReference type="ARBA" id="ARBA00022664"/>
    </source>
</evidence>
<evidence type="ECO:0000256" key="4">
    <source>
        <dbReference type="ARBA" id="ARBA00022490"/>
    </source>
</evidence>
<dbReference type="EMBL" id="CCAG010009298">
    <property type="status" value="NOT_ANNOTATED_CDS"/>
    <property type="molecule type" value="Genomic_DNA"/>
</dbReference>
<dbReference type="Proteomes" id="UP000092444">
    <property type="component" value="Unassembled WGS sequence"/>
</dbReference>
<keyword evidence="8" id="KW-0539">Nucleus</keyword>
<name>A0A1B0FPZ2_GLOMM</name>
<evidence type="ECO:0000313" key="11">
    <source>
        <dbReference type="EnsemblMetazoa" id="GMOY005972-PA"/>
    </source>
</evidence>